<dbReference type="InterPro" id="IPR028973">
    <property type="entry name" value="PhnB-like"/>
</dbReference>
<dbReference type="Gene3D" id="3.30.720.110">
    <property type="match status" value="1"/>
</dbReference>
<protein>
    <recommendedName>
        <fullName evidence="3">PhnB-like domain-containing protein</fullName>
    </recommendedName>
</protein>
<dbReference type="KEGG" id="amuc:Pan181_51750"/>
<feature type="compositionally biased region" description="Polar residues" evidence="1">
    <location>
        <begin position="35"/>
        <end position="49"/>
    </location>
</feature>
<dbReference type="SUPFAM" id="SSF54593">
    <property type="entry name" value="Glyoxalase/Bleomycin resistance protein/Dihydroxybiphenyl dioxygenase"/>
    <property type="match status" value="1"/>
</dbReference>
<evidence type="ECO:0000313" key="5">
    <source>
        <dbReference type="Proteomes" id="UP000315750"/>
    </source>
</evidence>
<dbReference type="PANTHER" id="PTHR33990">
    <property type="entry name" value="PROTEIN YJDN-RELATED"/>
    <property type="match status" value="1"/>
</dbReference>
<feature type="compositionally biased region" description="Low complexity" evidence="1">
    <location>
        <begin position="25"/>
        <end position="34"/>
    </location>
</feature>
<dbReference type="Gene3D" id="3.30.720.100">
    <property type="match status" value="1"/>
</dbReference>
<feature type="signal peptide" evidence="2">
    <location>
        <begin position="1"/>
        <end position="21"/>
    </location>
</feature>
<feature type="domain" description="PhnB-like" evidence="3">
    <location>
        <begin position="54"/>
        <end position="178"/>
    </location>
</feature>
<organism evidence="4 5">
    <name type="scientific">Aeoliella mucimassa</name>
    <dbReference type="NCBI Taxonomy" id="2527972"/>
    <lineage>
        <taxon>Bacteria</taxon>
        <taxon>Pseudomonadati</taxon>
        <taxon>Planctomycetota</taxon>
        <taxon>Planctomycetia</taxon>
        <taxon>Pirellulales</taxon>
        <taxon>Lacipirellulaceae</taxon>
        <taxon>Aeoliella</taxon>
    </lineage>
</organism>
<name>A0A518AW37_9BACT</name>
<keyword evidence="5" id="KW-1185">Reference proteome</keyword>
<evidence type="ECO:0000256" key="2">
    <source>
        <dbReference type="SAM" id="SignalP"/>
    </source>
</evidence>
<dbReference type="CDD" id="cd06588">
    <property type="entry name" value="PhnB_like"/>
    <property type="match status" value="1"/>
</dbReference>
<evidence type="ECO:0000259" key="3">
    <source>
        <dbReference type="Pfam" id="PF06983"/>
    </source>
</evidence>
<feature type="chain" id="PRO_5022059906" description="PhnB-like domain-containing protein" evidence="2">
    <location>
        <begin position="22"/>
        <end position="184"/>
    </location>
</feature>
<keyword evidence="2" id="KW-0732">Signal</keyword>
<dbReference type="InterPro" id="IPR029068">
    <property type="entry name" value="Glyas_Bleomycin-R_OHBP_Dase"/>
</dbReference>
<reference evidence="4 5" key="1">
    <citation type="submission" date="2019-02" db="EMBL/GenBank/DDBJ databases">
        <title>Deep-cultivation of Planctomycetes and their phenomic and genomic characterization uncovers novel biology.</title>
        <authorList>
            <person name="Wiegand S."/>
            <person name="Jogler M."/>
            <person name="Boedeker C."/>
            <person name="Pinto D."/>
            <person name="Vollmers J."/>
            <person name="Rivas-Marin E."/>
            <person name="Kohn T."/>
            <person name="Peeters S.H."/>
            <person name="Heuer A."/>
            <person name="Rast P."/>
            <person name="Oberbeckmann S."/>
            <person name="Bunk B."/>
            <person name="Jeske O."/>
            <person name="Meyerdierks A."/>
            <person name="Storesund J.E."/>
            <person name="Kallscheuer N."/>
            <person name="Luecker S."/>
            <person name="Lage O.M."/>
            <person name="Pohl T."/>
            <person name="Merkel B.J."/>
            <person name="Hornburger P."/>
            <person name="Mueller R.-W."/>
            <person name="Bruemmer F."/>
            <person name="Labrenz M."/>
            <person name="Spormann A.M."/>
            <person name="Op den Camp H."/>
            <person name="Overmann J."/>
            <person name="Amann R."/>
            <person name="Jetten M.S.M."/>
            <person name="Mascher T."/>
            <person name="Medema M.H."/>
            <person name="Devos D.P."/>
            <person name="Kaster A.-K."/>
            <person name="Ovreas L."/>
            <person name="Rohde M."/>
            <person name="Galperin M.Y."/>
            <person name="Jogler C."/>
        </authorList>
    </citation>
    <scope>NUCLEOTIDE SEQUENCE [LARGE SCALE GENOMIC DNA]</scope>
    <source>
        <strain evidence="4 5">Pan181</strain>
    </source>
</reference>
<dbReference type="Proteomes" id="UP000315750">
    <property type="component" value="Chromosome"/>
</dbReference>
<gene>
    <name evidence="4" type="ORF">Pan181_51750</name>
</gene>
<dbReference type="EMBL" id="CP036278">
    <property type="protein sequence ID" value="QDU58934.1"/>
    <property type="molecule type" value="Genomic_DNA"/>
</dbReference>
<dbReference type="Pfam" id="PF06983">
    <property type="entry name" value="3-dmu-9_3-mt"/>
    <property type="match status" value="1"/>
</dbReference>
<dbReference type="AlphaFoldDB" id="A0A518AW37"/>
<feature type="region of interest" description="Disordered" evidence="1">
    <location>
        <begin position="25"/>
        <end position="49"/>
    </location>
</feature>
<accession>A0A518AW37</accession>
<dbReference type="PANTHER" id="PTHR33990:SF4">
    <property type="entry name" value="PHNB-LIKE DOMAIN-CONTAINING PROTEIN"/>
    <property type="match status" value="1"/>
</dbReference>
<dbReference type="RefSeq" id="WP_197528682.1">
    <property type="nucleotide sequence ID" value="NZ_CP036278.1"/>
</dbReference>
<evidence type="ECO:0000313" key="4">
    <source>
        <dbReference type="EMBL" id="QDU58934.1"/>
    </source>
</evidence>
<proteinExistence type="predicted"/>
<sequence precursor="true">MKTLHILVCVGMVVIAGYVLAQTTAAPPTDSDTPNSAPTAPNDQVSAMQPSKTRVTPFLMFEGQAEEAMKLYLSLFPDAAIESVEKYGPDEMGKPGTVKLASFTLAGQRVMCIDSPADHDFTFTPSMSLFVDCEDEPQLEKLFAELSKEGKVMMPLGDYGFSQKFGWVSDRFGVSWQLNLPKSE</sequence>
<evidence type="ECO:0000256" key="1">
    <source>
        <dbReference type="SAM" id="MobiDB-lite"/>
    </source>
</evidence>